<protein>
    <recommendedName>
        <fullName evidence="3">Molybdenum cofactor biosynthesis protein MoaD</fullName>
    </recommendedName>
</protein>
<dbReference type="Gene3D" id="3.10.20.30">
    <property type="match status" value="1"/>
</dbReference>
<name>A0A5K7S789_9BACT</name>
<dbReference type="EMBL" id="AP018694">
    <property type="protein sequence ID" value="BBE17441.1"/>
    <property type="molecule type" value="Genomic_DNA"/>
</dbReference>
<keyword evidence="2" id="KW-1185">Reference proteome</keyword>
<dbReference type="Proteomes" id="UP001193389">
    <property type="component" value="Chromosome"/>
</dbReference>
<evidence type="ECO:0000313" key="2">
    <source>
        <dbReference type="Proteomes" id="UP001193389"/>
    </source>
</evidence>
<dbReference type="InterPro" id="IPR003749">
    <property type="entry name" value="ThiS/MoaD-like"/>
</dbReference>
<dbReference type="KEGG" id="anf:AQPE_1591"/>
<accession>A0A5K7S789</accession>
<proteinExistence type="predicted"/>
<dbReference type="RefSeq" id="WP_318350437.1">
    <property type="nucleotide sequence ID" value="NZ_AP018694.1"/>
</dbReference>
<evidence type="ECO:0000313" key="1">
    <source>
        <dbReference type="EMBL" id="BBE17441.1"/>
    </source>
</evidence>
<evidence type="ECO:0008006" key="3">
    <source>
        <dbReference type="Google" id="ProtNLM"/>
    </source>
</evidence>
<sequence>MDKRAIKIICFAGLRKYFGSETTVHVESGDNYSVIIDGLKAINPEATEVLTSCRIAVNEAFVSLGDPIKTENAIFLIPPSSGG</sequence>
<dbReference type="CDD" id="cd00754">
    <property type="entry name" value="Ubl_MoaD"/>
    <property type="match status" value="1"/>
</dbReference>
<dbReference type="Pfam" id="PF02597">
    <property type="entry name" value="ThiS"/>
    <property type="match status" value="1"/>
</dbReference>
<dbReference type="InterPro" id="IPR016155">
    <property type="entry name" value="Mopterin_synth/thiamin_S_b"/>
</dbReference>
<organism evidence="1 2">
    <name type="scientific">Aquipluma nitroreducens</name>
    <dbReference type="NCBI Taxonomy" id="2010828"/>
    <lineage>
        <taxon>Bacteria</taxon>
        <taxon>Pseudomonadati</taxon>
        <taxon>Bacteroidota</taxon>
        <taxon>Bacteroidia</taxon>
        <taxon>Marinilabiliales</taxon>
        <taxon>Prolixibacteraceae</taxon>
        <taxon>Aquipluma</taxon>
    </lineage>
</organism>
<dbReference type="SUPFAM" id="SSF54285">
    <property type="entry name" value="MoaD/ThiS"/>
    <property type="match status" value="1"/>
</dbReference>
<dbReference type="AlphaFoldDB" id="A0A5K7S789"/>
<gene>
    <name evidence="1" type="ORF">AQPE_1591</name>
</gene>
<dbReference type="InterPro" id="IPR012675">
    <property type="entry name" value="Beta-grasp_dom_sf"/>
</dbReference>
<reference evidence="1" key="1">
    <citation type="journal article" date="2020" name="Int. J. Syst. Evol. Microbiol.">
        <title>Aquipluma nitroreducens gen. nov. sp. nov., a novel facultatively anaerobic bacterium isolated from a freshwater lake.</title>
        <authorList>
            <person name="Watanabe M."/>
            <person name="Kojima H."/>
            <person name="Fukui M."/>
        </authorList>
    </citation>
    <scope>NUCLEOTIDE SEQUENCE</scope>
    <source>
        <strain evidence="1">MeG22</strain>
    </source>
</reference>